<gene>
    <name evidence="1" type="ORF">BZM27_37490</name>
</gene>
<proteinExistence type="predicted"/>
<keyword evidence="2" id="KW-1185">Reference proteome</keyword>
<evidence type="ECO:0000313" key="2">
    <source>
        <dbReference type="Proteomes" id="UP000294200"/>
    </source>
</evidence>
<sequence length="100" mass="11072">MHKVICLNFASLVSERWNSLPNIEQLKKQLAVAALAHSELHDIELGLAAPPGEVREVKISAAAADQIQCMWHGHRLSLDNTSTGKPLICYGSADERRPFR</sequence>
<accession>A0A4R0X7R5</accession>
<organism evidence="1 2">
    <name type="scientific">Paraburkholderia steynii</name>
    <dbReference type="NCBI Taxonomy" id="1245441"/>
    <lineage>
        <taxon>Bacteria</taxon>
        <taxon>Pseudomonadati</taxon>
        <taxon>Pseudomonadota</taxon>
        <taxon>Betaproteobacteria</taxon>
        <taxon>Burkholderiales</taxon>
        <taxon>Burkholderiaceae</taxon>
        <taxon>Paraburkholderia</taxon>
    </lineage>
</organism>
<dbReference type="AlphaFoldDB" id="A0A4R0X7R5"/>
<dbReference type="EMBL" id="MWML01000209">
    <property type="protein sequence ID" value="TCG04922.1"/>
    <property type="molecule type" value="Genomic_DNA"/>
</dbReference>
<protein>
    <submittedName>
        <fullName evidence="1">Uncharacterized protein</fullName>
    </submittedName>
</protein>
<comment type="caution">
    <text evidence="1">The sequence shown here is derived from an EMBL/GenBank/DDBJ whole genome shotgun (WGS) entry which is preliminary data.</text>
</comment>
<evidence type="ECO:0000313" key="1">
    <source>
        <dbReference type="EMBL" id="TCG04922.1"/>
    </source>
</evidence>
<dbReference type="Proteomes" id="UP000294200">
    <property type="component" value="Unassembled WGS sequence"/>
</dbReference>
<reference evidence="1 2" key="1">
    <citation type="submission" date="2017-02" db="EMBL/GenBank/DDBJ databases">
        <title>Paraburkholderia sophoroidis sp. nov. and Paraburkholderia steynii sp. nov. rhizobial symbionts of the fynbos legume Hypocalyptus sophoroides.</title>
        <authorList>
            <person name="Steenkamp E.T."/>
            <person name="Beukes C.W."/>
            <person name="Van Zyl E."/>
            <person name="Avontuur J."/>
            <person name="Chan W.Y."/>
            <person name="Hassen A."/>
            <person name="Palmer M."/>
            <person name="Mthombeni L."/>
            <person name="Phalane F."/>
            <person name="Sereme K."/>
            <person name="Venter S.N."/>
        </authorList>
    </citation>
    <scope>NUCLEOTIDE SEQUENCE [LARGE SCALE GENOMIC DNA]</scope>
    <source>
        <strain evidence="1 2">HC1.1ba</strain>
    </source>
</reference>
<name>A0A4R0X7R5_9BURK</name>